<evidence type="ECO:0000313" key="2">
    <source>
        <dbReference type="Proteomes" id="UP000603295"/>
    </source>
</evidence>
<proteinExistence type="predicted"/>
<dbReference type="EMBL" id="BMDS01000003">
    <property type="protein sequence ID" value="GGI63244.1"/>
    <property type="molecule type" value="Genomic_DNA"/>
</dbReference>
<name>A0ABQ2C7E3_9LACO</name>
<sequence length="46" mass="5350">MSVTQEYWVADFFICITNLGKALRKDLINAMMDLSKIEKNRTDLVN</sequence>
<comment type="caution">
    <text evidence="1">The sequence shown here is derived from an EMBL/GenBank/DDBJ whole genome shotgun (WGS) entry which is preliminary data.</text>
</comment>
<reference evidence="2" key="1">
    <citation type="journal article" date="2019" name="Int. J. Syst. Evol. Microbiol.">
        <title>The Global Catalogue of Microorganisms (GCM) 10K type strain sequencing project: providing services to taxonomists for standard genome sequencing and annotation.</title>
        <authorList>
            <consortium name="The Broad Institute Genomics Platform"/>
            <consortium name="The Broad Institute Genome Sequencing Center for Infectious Disease"/>
            <person name="Wu L."/>
            <person name="Ma J."/>
        </authorList>
    </citation>
    <scope>NUCLEOTIDE SEQUENCE [LARGE SCALE GENOMIC DNA]</scope>
    <source>
        <strain evidence="2">CCM 8609</strain>
    </source>
</reference>
<evidence type="ECO:0000313" key="1">
    <source>
        <dbReference type="EMBL" id="GGI63244.1"/>
    </source>
</evidence>
<keyword evidence="2" id="KW-1185">Reference proteome</keyword>
<protein>
    <submittedName>
        <fullName evidence="1">Uncharacterized protein</fullName>
    </submittedName>
</protein>
<dbReference type="Proteomes" id="UP000603295">
    <property type="component" value="Unassembled WGS sequence"/>
</dbReference>
<accession>A0ABQ2C7E3</accession>
<gene>
    <name evidence="1" type="ORF">GCM10011459_10780</name>
</gene>
<organism evidence="1 2">
    <name type="scientific">Limosilactobacillus caviae</name>
    <dbReference type="NCBI Taxonomy" id="1769424"/>
    <lineage>
        <taxon>Bacteria</taxon>
        <taxon>Bacillati</taxon>
        <taxon>Bacillota</taxon>
        <taxon>Bacilli</taxon>
        <taxon>Lactobacillales</taxon>
        <taxon>Lactobacillaceae</taxon>
        <taxon>Limosilactobacillus</taxon>
    </lineage>
</organism>